<protein>
    <recommendedName>
        <fullName evidence="1">Glycosyltransferase subfamily 4-like N-terminal domain-containing protein</fullName>
    </recommendedName>
</protein>
<accession>A0A382VR42</accession>
<reference evidence="2" key="1">
    <citation type="submission" date="2018-05" db="EMBL/GenBank/DDBJ databases">
        <authorList>
            <person name="Lanie J.A."/>
            <person name="Ng W.-L."/>
            <person name="Kazmierczak K.M."/>
            <person name="Andrzejewski T.M."/>
            <person name="Davidsen T.M."/>
            <person name="Wayne K.J."/>
            <person name="Tettelin H."/>
            <person name="Glass J.I."/>
            <person name="Rusch D."/>
            <person name="Podicherti R."/>
            <person name="Tsui H.-C.T."/>
            <person name="Winkler M.E."/>
        </authorList>
    </citation>
    <scope>NUCLEOTIDE SEQUENCE</scope>
</reference>
<dbReference type="AlphaFoldDB" id="A0A382VR42"/>
<evidence type="ECO:0000313" key="2">
    <source>
        <dbReference type="EMBL" id="SVD48963.1"/>
    </source>
</evidence>
<sequence>MNFLVVQETDWIQRGPHQQHHLFERLSKIGHKIVVLDFEINYTPWPYAPLVAPRLICEQTTRTDTEANVCVIRPATIRLPGLARIISMVTFFIELMRITKTMRPDVIVNYAISTGLCALTIAKLKNIPFVLHVIDSLHTLVPYRWLRPLAYWMETILLRNSNATIYINQKLQEYGLKHGANPSSAYTVSTGVDLDFFRSTKNEDINDMRAKWGIDQSDVV</sequence>
<dbReference type="EMBL" id="UINC01153961">
    <property type="protein sequence ID" value="SVD48963.1"/>
    <property type="molecule type" value="Genomic_DNA"/>
</dbReference>
<gene>
    <name evidence="2" type="ORF">METZ01_LOCUS401817</name>
</gene>
<dbReference type="SUPFAM" id="SSF53756">
    <property type="entry name" value="UDP-Glycosyltransferase/glycogen phosphorylase"/>
    <property type="match status" value="1"/>
</dbReference>
<name>A0A382VR42_9ZZZZ</name>
<proteinExistence type="predicted"/>
<feature type="non-terminal residue" evidence="2">
    <location>
        <position position="220"/>
    </location>
</feature>
<organism evidence="2">
    <name type="scientific">marine metagenome</name>
    <dbReference type="NCBI Taxonomy" id="408172"/>
    <lineage>
        <taxon>unclassified sequences</taxon>
        <taxon>metagenomes</taxon>
        <taxon>ecological metagenomes</taxon>
    </lineage>
</organism>
<dbReference type="InterPro" id="IPR028098">
    <property type="entry name" value="Glyco_trans_4-like_N"/>
</dbReference>
<evidence type="ECO:0000259" key="1">
    <source>
        <dbReference type="Pfam" id="PF13439"/>
    </source>
</evidence>
<feature type="domain" description="Glycosyltransferase subfamily 4-like N-terminal" evidence="1">
    <location>
        <begin position="21"/>
        <end position="195"/>
    </location>
</feature>
<dbReference type="Gene3D" id="3.40.50.2000">
    <property type="entry name" value="Glycogen Phosphorylase B"/>
    <property type="match status" value="1"/>
</dbReference>
<dbReference type="Pfam" id="PF13439">
    <property type="entry name" value="Glyco_transf_4"/>
    <property type="match status" value="1"/>
</dbReference>